<dbReference type="OrthoDB" id="2338662at2759"/>
<comment type="caution">
    <text evidence="1">The sequence shown here is derived from an EMBL/GenBank/DDBJ whole genome shotgun (WGS) entry which is preliminary data.</text>
</comment>
<dbReference type="AlphaFoldDB" id="A0A9P4NTE0"/>
<protein>
    <recommendedName>
        <fullName evidence="3">Glycoside hydrolase subgroup catalytic core protein</fullName>
    </recommendedName>
</protein>
<gene>
    <name evidence="1" type="ORF">EJ08DRAFT_587517</name>
</gene>
<evidence type="ECO:0008006" key="3">
    <source>
        <dbReference type="Google" id="ProtNLM"/>
    </source>
</evidence>
<keyword evidence="2" id="KW-1185">Reference proteome</keyword>
<sequence length="584" mass="64653">MRVFRVSLPVTLGAWSSLRTQDVGVEGQFNAPPGVETWCGKAYKNTTSSFDPGGRMTPPPKSSKPLFNLRVYPQMSIYLSDETTATLIIDASLSYTQGTEYCAPPSSPDGYISSSDIKVQLSILHADTKEVITSNKDIPFNTTGNELPIPLSAFPPRFKPYPVLITTSTPHCGKTFTANTTITNLPVRTDGGSTSRIDNLHSGLQFRNTTTTPATWQPIFPYSFYVNWGDYLANSKENITKFIDNGYNIIHPTPDGGNNPWDWKQFNDFLDIIEERGMWLMYDMRWTFKNLTSVAEQVNRFKARKSVLLWYTGDEPDGQGDAFNSTVLADGVIKSIDPYHPNSLVLNCLNYYYGEYAAGADIIMADPYPIGQNATFSTLWYTPCNATYGDCGCDDCEGNFRDVSTRMDTLQKYQSWVGGGPKSFWGVPQAFGGSEYWSRPPTAMEEVVMAMLFVNHNAKGIVAWNFPTTEELTRVTGALARTLTTVEVTGLLLGAKTVAVVTSGSDELDAASWRVGNNMLVSVVYMGKLETPAEVVVKIQKNAKRIQQVWPVGEETKWKSDGFGLKKEGLRAMEVALLVVELDG</sequence>
<evidence type="ECO:0000313" key="1">
    <source>
        <dbReference type="EMBL" id="KAF2431371.1"/>
    </source>
</evidence>
<organism evidence="1 2">
    <name type="scientific">Tothia fuscella</name>
    <dbReference type="NCBI Taxonomy" id="1048955"/>
    <lineage>
        <taxon>Eukaryota</taxon>
        <taxon>Fungi</taxon>
        <taxon>Dikarya</taxon>
        <taxon>Ascomycota</taxon>
        <taxon>Pezizomycotina</taxon>
        <taxon>Dothideomycetes</taxon>
        <taxon>Pleosporomycetidae</taxon>
        <taxon>Venturiales</taxon>
        <taxon>Cylindrosympodiaceae</taxon>
        <taxon>Tothia</taxon>
    </lineage>
</organism>
<dbReference type="Proteomes" id="UP000800235">
    <property type="component" value="Unassembled WGS sequence"/>
</dbReference>
<proteinExistence type="predicted"/>
<dbReference type="EMBL" id="MU007032">
    <property type="protein sequence ID" value="KAF2431371.1"/>
    <property type="molecule type" value="Genomic_DNA"/>
</dbReference>
<evidence type="ECO:0000313" key="2">
    <source>
        <dbReference type="Proteomes" id="UP000800235"/>
    </source>
</evidence>
<accession>A0A9P4NTE0</accession>
<dbReference type="Gene3D" id="3.20.20.80">
    <property type="entry name" value="Glycosidases"/>
    <property type="match status" value="1"/>
</dbReference>
<dbReference type="SUPFAM" id="SSF51445">
    <property type="entry name" value="(Trans)glycosidases"/>
    <property type="match status" value="1"/>
</dbReference>
<reference evidence="1" key="1">
    <citation type="journal article" date="2020" name="Stud. Mycol.">
        <title>101 Dothideomycetes genomes: a test case for predicting lifestyles and emergence of pathogens.</title>
        <authorList>
            <person name="Haridas S."/>
            <person name="Albert R."/>
            <person name="Binder M."/>
            <person name="Bloem J."/>
            <person name="Labutti K."/>
            <person name="Salamov A."/>
            <person name="Andreopoulos B."/>
            <person name="Baker S."/>
            <person name="Barry K."/>
            <person name="Bills G."/>
            <person name="Bluhm B."/>
            <person name="Cannon C."/>
            <person name="Castanera R."/>
            <person name="Culley D."/>
            <person name="Daum C."/>
            <person name="Ezra D."/>
            <person name="Gonzalez J."/>
            <person name="Henrissat B."/>
            <person name="Kuo A."/>
            <person name="Liang C."/>
            <person name="Lipzen A."/>
            <person name="Lutzoni F."/>
            <person name="Magnuson J."/>
            <person name="Mondo S."/>
            <person name="Nolan M."/>
            <person name="Ohm R."/>
            <person name="Pangilinan J."/>
            <person name="Park H.-J."/>
            <person name="Ramirez L."/>
            <person name="Alfaro M."/>
            <person name="Sun H."/>
            <person name="Tritt A."/>
            <person name="Yoshinaga Y."/>
            <person name="Zwiers L.-H."/>
            <person name="Turgeon B."/>
            <person name="Goodwin S."/>
            <person name="Spatafora J."/>
            <person name="Crous P."/>
            <person name="Grigoriev I."/>
        </authorList>
    </citation>
    <scope>NUCLEOTIDE SEQUENCE</scope>
    <source>
        <strain evidence="1">CBS 130266</strain>
    </source>
</reference>
<dbReference type="InterPro" id="IPR017853">
    <property type="entry name" value="GH"/>
</dbReference>
<name>A0A9P4NTE0_9PEZI</name>